<reference evidence="2" key="1">
    <citation type="journal article" date="2020" name="bioRxiv">
        <title>Chromosome-level reference genome of the European wasp spider Argiope bruennichi: a resource for studies on range expansion and evolutionary adaptation.</title>
        <authorList>
            <person name="Sheffer M.M."/>
            <person name="Hoppe A."/>
            <person name="Krehenwinkel H."/>
            <person name="Uhl G."/>
            <person name="Kuss A.W."/>
            <person name="Jensen L."/>
            <person name="Jensen C."/>
            <person name="Gillespie R.G."/>
            <person name="Hoff K.J."/>
            <person name="Prost S."/>
        </authorList>
    </citation>
    <scope>NUCLEOTIDE SEQUENCE</scope>
</reference>
<comment type="caution">
    <text evidence="2">The sequence shown here is derived from an EMBL/GenBank/DDBJ whole genome shotgun (WGS) entry which is preliminary data.</text>
</comment>
<feature type="region of interest" description="Disordered" evidence="1">
    <location>
        <begin position="60"/>
        <end position="82"/>
    </location>
</feature>
<name>A0A8T0FEJ4_ARGBR</name>
<protein>
    <submittedName>
        <fullName evidence="2">Uncharacterized protein</fullName>
    </submittedName>
</protein>
<reference evidence="2" key="2">
    <citation type="submission" date="2020-06" db="EMBL/GenBank/DDBJ databases">
        <authorList>
            <person name="Sheffer M."/>
        </authorList>
    </citation>
    <scope>NUCLEOTIDE SEQUENCE</scope>
</reference>
<proteinExistence type="predicted"/>
<dbReference type="EMBL" id="JABXBU010000012">
    <property type="protein sequence ID" value="KAF8789496.1"/>
    <property type="molecule type" value="Genomic_DNA"/>
</dbReference>
<evidence type="ECO:0000313" key="3">
    <source>
        <dbReference type="Proteomes" id="UP000807504"/>
    </source>
</evidence>
<evidence type="ECO:0000256" key="1">
    <source>
        <dbReference type="SAM" id="MobiDB-lite"/>
    </source>
</evidence>
<accession>A0A8T0FEJ4</accession>
<sequence>MNESSVRCLVSKDLIGLCLLLLLLDCAFGLPVTDLVFRWIRKNGLVYGVFIMDNFDTDTDDDASPNVDARTDTQTSAALESDDNAAEDASLYIIICNNKITIKGKIPMVILFDCLDLI</sequence>
<dbReference type="Proteomes" id="UP000807504">
    <property type="component" value="Unassembled WGS sequence"/>
</dbReference>
<evidence type="ECO:0000313" key="2">
    <source>
        <dbReference type="EMBL" id="KAF8789496.1"/>
    </source>
</evidence>
<organism evidence="2 3">
    <name type="scientific">Argiope bruennichi</name>
    <name type="common">Wasp spider</name>
    <name type="synonym">Aranea bruennichi</name>
    <dbReference type="NCBI Taxonomy" id="94029"/>
    <lineage>
        <taxon>Eukaryota</taxon>
        <taxon>Metazoa</taxon>
        <taxon>Ecdysozoa</taxon>
        <taxon>Arthropoda</taxon>
        <taxon>Chelicerata</taxon>
        <taxon>Arachnida</taxon>
        <taxon>Araneae</taxon>
        <taxon>Araneomorphae</taxon>
        <taxon>Entelegynae</taxon>
        <taxon>Araneoidea</taxon>
        <taxon>Araneidae</taxon>
        <taxon>Argiope</taxon>
    </lineage>
</organism>
<keyword evidence="3" id="KW-1185">Reference proteome</keyword>
<gene>
    <name evidence="2" type="ORF">HNY73_007429</name>
</gene>
<dbReference type="AlphaFoldDB" id="A0A8T0FEJ4"/>